<dbReference type="PRINTS" id="PR00507">
    <property type="entry name" value="N12N6MTFRASE"/>
</dbReference>
<evidence type="ECO:0000256" key="2">
    <source>
        <dbReference type="ARBA" id="ARBA00011900"/>
    </source>
</evidence>
<evidence type="ECO:0000313" key="11">
    <source>
        <dbReference type="Proteomes" id="UP001041814"/>
    </source>
</evidence>
<keyword evidence="4" id="KW-0808">Transferase</keyword>
<dbReference type="Pfam" id="PF07669">
    <property type="entry name" value="Eco57I"/>
    <property type="match status" value="1"/>
</dbReference>
<keyword evidence="3" id="KW-0489">Methyltransferase</keyword>
<gene>
    <name evidence="10" type="ORF">CKO43_18215</name>
</gene>
<dbReference type="PANTHER" id="PTHR33841">
    <property type="entry name" value="DNA METHYLTRANSFERASE YEEA-RELATED"/>
    <property type="match status" value="1"/>
</dbReference>
<feature type="compositionally biased region" description="Polar residues" evidence="7">
    <location>
        <begin position="1"/>
        <end position="12"/>
    </location>
</feature>
<comment type="similarity">
    <text evidence="1">Belongs to the N(4)/N(6)-methyltransferase family.</text>
</comment>
<dbReference type="PROSITE" id="PS00092">
    <property type="entry name" value="N6_MTASE"/>
    <property type="match status" value="1"/>
</dbReference>
<dbReference type="InterPro" id="IPR011639">
    <property type="entry name" value="MethylTrfase_TaqI-like_dom"/>
</dbReference>
<dbReference type="Proteomes" id="UP001041814">
    <property type="component" value="Unassembled WGS sequence"/>
</dbReference>
<sequence length="455" mass="50796">MDRMSSAGSSPADTEVGHSAEPGNYLSRCQVDTPAPLVAQVWRLVNERRPCAGQVVDFGCGDARFAQAGVFEHYTGFEIDSKRLPARTPDKASIRLESAFEAQCARGQFDVCVGNPPYVRHHDLGLSWIEAAERRLKAIDGYIADGRSNAYIYFTWLALDAVKNDGLVALVIPYEWISRPASGALRRYMHAQGWRVDVYHLEDARFERVLTTACIALIDKAPVDGQGGLHLHEIGLELDECRPRAHVTGTAEARLSYERARTGTKALRGLSPGSQDFFVLTEEFRQRYRLQRERDVVPAITSFRHLSTDQRTLTERLFRDEYVNAGRRCWLINPVGEPSRELTGYLATATAELRANYTCAKRAVWWKSSVPPPAQILYSSGFKTAAPKMFKNEAVAVHVGAIHGIYCAPKKSADKLLTQLLAMDFSKRVVPLSRGFLKIEVNQMNAVLNQLVSPK</sequence>
<feature type="domain" description="Type II methyltransferase M.Eco57I C-terminal" evidence="9">
    <location>
        <begin position="267"/>
        <end position="419"/>
    </location>
</feature>
<dbReference type="InterPro" id="IPR050953">
    <property type="entry name" value="N4_N6_ade-DNA_methylase"/>
</dbReference>
<evidence type="ECO:0000256" key="4">
    <source>
        <dbReference type="ARBA" id="ARBA00022679"/>
    </source>
</evidence>
<evidence type="ECO:0000256" key="5">
    <source>
        <dbReference type="ARBA" id="ARBA00022691"/>
    </source>
</evidence>
<dbReference type="CDD" id="cd02440">
    <property type="entry name" value="AdoMet_MTases"/>
    <property type="match status" value="1"/>
</dbReference>
<evidence type="ECO:0000256" key="6">
    <source>
        <dbReference type="ARBA" id="ARBA00047942"/>
    </source>
</evidence>
<reference evidence="10" key="1">
    <citation type="submission" date="2017-08" db="EMBL/GenBank/DDBJ databases">
        <authorList>
            <person name="Imhoff J.F."/>
            <person name="Rahn T."/>
            <person name="Kuenzel S."/>
            <person name="Neulinger S.C."/>
        </authorList>
    </citation>
    <scope>NUCLEOTIDE SEQUENCE</scope>
    <source>
        <strain evidence="10">IM 151</strain>
    </source>
</reference>
<evidence type="ECO:0000259" key="9">
    <source>
        <dbReference type="Pfam" id="PF22837"/>
    </source>
</evidence>
<protein>
    <recommendedName>
        <fullName evidence="2">site-specific DNA-methyltransferase (adenine-specific)</fullName>
        <ecNumber evidence="2">2.1.1.72</ecNumber>
    </recommendedName>
</protein>
<dbReference type="InterPro" id="IPR054520">
    <property type="entry name" value="M_Eco57I_C"/>
</dbReference>
<keyword evidence="5" id="KW-0949">S-adenosyl-L-methionine</keyword>
<dbReference type="EC" id="2.1.1.72" evidence="2"/>
<proteinExistence type="inferred from homology"/>
<evidence type="ECO:0000313" key="10">
    <source>
        <dbReference type="EMBL" id="MBK1714702.1"/>
    </source>
</evidence>
<accession>A0ABS1DXC8</accession>
<organism evidence="10 11">
    <name type="scientific">Rubrivivax gelatinosus</name>
    <name type="common">Rhodocyclus gelatinosus</name>
    <name type="synonym">Rhodopseudomonas gelatinosa</name>
    <dbReference type="NCBI Taxonomy" id="28068"/>
    <lineage>
        <taxon>Bacteria</taxon>
        <taxon>Pseudomonadati</taxon>
        <taxon>Pseudomonadota</taxon>
        <taxon>Betaproteobacteria</taxon>
        <taxon>Burkholderiales</taxon>
        <taxon>Sphaerotilaceae</taxon>
        <taxon>Rubrivivax</taxon>
    </lineage>
</organism>
<reference evidence="10" key="2">
    <citation type="journal article" date="2020" name="Microorganisms">
        <title>Osmotic Adaptation and Compatible Solute Biosynthesis of Phototrophic Bacteria as Revealed from Genome Analyses.</title>
        <authorList>
            <person name="Imhoff J.F."/>
            <person name="Rahn T."/>
            <person name="Kunzel S."/>
            <person name="Keller A."/>
            <person name="Neulinger S.C."/>
        </authorList>
    </citation>
    <scope>NUCLEOTIDE SEQUENCE</scope>
    <source>
        <strain evidence="10">IM 151</strain>
    </source>
</reference>
<dbReference type="Gene3D" id="3.40.50.150">
    <property type="entry name" value="Vaccinia Virus protein VP39"/>
    <property type="match status" value="1"/>
</dbReference>
<dbReference type="SUPFAM" id="SSF53335">
    <property type="entry name" value="S-adenosyl-L-methionine-dependent methyltransferases"/>
    <property type="match status" value="1"/>
</dbReference>
<dbReference type="InterPro" id="IPR029063">
    <property type="entry name" value="SAM-dependent_MTases_sf"/>
</dbReference>
<comment type="caution">
    <text evidence="10">The sequence shown here is derived from an EMBL/GenBank/DDBJ whole genome shotgun (WGS) entry which is preliminary data.</text>
</comment>
<evidence type="ECO:0000256" key="3">
    <source>
        <dbReference type="ARBA" id="ARBA00022603"/>
    </source>
</evidence>
<feature type="domain" description="Type II methyltransferase M.TaqI-like" evidence="8">
    <location>
        <begin position="97"/>
        <end position="189"/>
    </location>
</feature>
<dbReference type="InterPro" id="IPR002052">
    <property type="entry name" value="DNA_methylase_N6_adenine_CS"/>
</dbReference>
<evidence type="ECO:0000256" key="1">
    <source>
        <dbReference type="ARBA" id="ARBA00006594"/>
    </source>
</evidence>
<feature type="region of interest" description="Disordered" evidence="7">
    <location>
        <begin position="1"/>
        <end position="21"/>
    </location>
</feature>
<dbReference type="EMBL" id="NRRU01000077">
    <property type="protein sequence ID" value="MBK1714702.1"/>
    <property type="molecule type" value="Genomic_DNA"/>
</dbReference>
<evidence type="ECO:0000259" key="8">
    <source>
        <dbReference type="Pfam" id="PF07669"/>
    </source>
</evidence>
<keyword evidence="11" id="KW-1185">Reference proteome</keyword>
<dbReference type="Pfam" id="PF22837">
    <property type="entry name" value="M_Eco57I_C"/>
    <property type="match status" value="1"/>
</dbReference>
<dbReference type="PANTHER" id="PTHR33841:SF5">
    <property type="entry name" value="DNA METHYLASE (MODIFICATION METHYLASE) (METHYLTRANSFERASE)-RELATED"/>
    <property type="match status" value="1"/>
</dbReference>
<name>A0ABS1DXC8_RUBGE</name>
<comment type="catalytic activity">
    <reaction evidence="6">
        <text>a 2'-deoxyadenosine in DNA + S-adenosyl-L-methionine = an N(6)-methyl-2'-deoxyadenosine in DNA + S-adenosyl-L-homocysteine + H(+)</text>
        <dbReference type="Rhea" id="RHEA:15197"/>
        <dbReference type="Rhea" id="RHEA-COMP:12418"/>
        <dbReference type="Rhea" id="RHEA-COMP:12419"/>
        <dbReference type="ChEBI" id="CHEBI:15378"/>
        <dbReference type="ChEBI" id="CHEBI:57856"/>
        <dbReference type="ChEBI" id="CHEBI:59789"/>
        <dbReference type="ChEBI" id="CHEBI:90615"/>
        <dbReference type="ChEBI" id="CHEBI:90616"/>
        <dbReference type="EC" id="2.1.1.72"/>
    </reaction>
</comment>
<evidence type="ECO:0000256" key="7">
    <source>
        <dbReference type="SAM" id="MobiDB-lite"/>
    </source>
</evidence>